<dbReference type="Proteomes" id="UP000182840">
    <property type="component" value="Chromosome"/>
</dbReference>
<sequence>MGADSHECIVSVWTRKHFLKEQKPYKDGTLSPGHLGMPRRERVGLAISILFIIVSEAGFYIKKLT</sequence>
<dbReference type="EMBL" id="CP018171">
    <property type="protein sequence ID" value="APH71249.1"/>
    <property type="molecule type" value="Genomic_DNA"/>
</dbReference>
<protein>
    <submittedName>
        <fullName evidence="2">Uncharacterized protein</fullName>
    </submittedName>
</protein>
<keyword evidence="3" id="KW-1185">Reference proteome</keyword>
<gene>
    <name evidence="2" type="ORF">BSQ44_07570</name>
</gene>
<feature type="transmembrane region" description="Helical" evidence="1">
    <location>
        <begin position="43"/>
        <end position="61"/>
    </location>
</feature>
<dbReference type="KEGG" id="meso:BSQ44_07570"/>
<keyword evidence="1" id="KW-0472">Membrane</keyword>
<evidence type="ECO:0000313" key="2">
    <source>
        <dbReference type="EMBL" id="APH71249.1"/>
    </source>
</evidence>
<keyword evidence="1" id="KW-1133">Transmembrane helix</keyword>
<evidence type="ECO:0000313" key="3">
    <source>
        <dbReference type="Proteomes" id="UP000182840"/>
    </source>
</evidence>
<reference evidence="3" key="1">
    <citation type="submission" date="2016-11" db="EMBL/GenBank/DDBJ databases">
        <title>Mesorhizobium oceanicum sp. nov., isolated from deep seawater in South China Sea.</title>
        <authorList>
            <person name="Fu G.-Y."/>
        </authorList>
    </citation>
    <scope>NUCLEOTIDE SEQUENCE [LARGE SCALE GENOMIC DNA]</scope>
    <source>
        <strain evidence="3">B7</strain>
    </source>
</reference>
<proteinExistence type="predicted"/>
<organism evidence="2 3">
    <name type="scientific">Aquibium oceanicum</name>
    <dbReference type="NCBI Taxonomy" id="1670800"/>
    <lineage>
        <taxon>Bacteria</taxon>
        <taxon>Pseudomonadati</taxon>
        <taxon>Pseudomonadota</taxon>
        <taxon>Alphaproteobacteria</taxon>
        <taxon>Hyphomicrobiales</taxon>
        <taxon>Phyllobacteriaceae</taxon>
        <taxon>Aquibium</taxon>
    </lineage>
</organism>
<name>A0A1L3SPA4_9HYPH</name>
<keyword evidence="1" id="KW-0812">Transmembrane</keyword>
<dbReference type="AlphaFoldDB" id="A0A1L3SPA4"/>
<evidence type="ECO:0000256" key="1">
    <source>
        <dbReference type="SAM" id="Phobius"/>
    </source>
</evidence>
<accession>A0A1L3SPA4</accession>